<comment type="caution">
    <text evidence="1">The sequence shown here is derived from an EMBL/GenBank/DDBJ whole genome shotgun (WGS) entry which is preliminary data.</text>
</comment>
<name>A0AAN8F9X4_TRICO</name>
<accession>A0AAN8F9X4</accession>
<gene>
    <name evidence="1" type="ORF">GCK32_011593</name>
</gene>
<keyword evidence="2" id="KW-1185">Reference proteome</keyword>
<dbReference type="AlphaFoldDB" id="A0AAN8F9X4"/>
<reference evidence="1 2" key="1">
    <citation type="submission" date="2019-10" db="EMBL/GenBank/DDBJ databases">
        <title>Assembly and Annotation for the nematode Trichostrongylus colubriformis.</title>
        <authorList>
            <person name="Martin J."/>
        </authorList>
    </citation>
    <scope>NUCLEOTIDE SEQUENCE [LARGE SCALE GENOMIC DNA]</scope>
    <source>
        <strain evidence="1">G859</strain>
        <tissue evidence="1">Whole worm</tissue>
    </source>
</reference>
<organism evidence="1 2">
    <name type="scientific">Trichostrongylus colubriformis</name>
    <name type="common">Black scour worm</name>
    <dbReference type="NCBI Taxonomy" id="6319"/>
    <lineage>
        <taxon>Eukaryota</taxon>
        <taxon>Metazoa</taxon>
        <taxon>Ecdysozoa</taxon>
        <taxon>Nematoda</taxon>
        <taxon>Chromadorea</taxon>
        <taxon>Rhabditida</taxon>
        <taxon>Rhabditina</taxon>
        <taxon>Rhabditomorpha</taxon>
        <taxon>Strongyloidea</taxon>
        <taxon>Trichostrongylidae</taxon>
        <taxon>Trichostrongylus</taxon>
    </lineage>
</organism>
<protein>
    <submittedName>
        <fullName evidence="1">Uncharacterized protein</fullName>
    </submittedName>
</protein>
<dbReference type="Proteomes" id="UP001331761">
    <property type="component" value="Unassembled WGS sequence"/>
</dbReference>
<evidence type="ECO:0000313" key="2">
    <source>
        <dbReference type="Proteomes" id="UP001331761"/>
    </source>
</evidence>
<sequence length="144" mass="16880">MLLFAQGYAGLFKRSKVKSSTPNPVIPDDNGKGPKNYQKKLLEAFNIFCPLGKEPMRYSDMLEKDARIIYRTSPHKKYFHRFDARLTISEEEFYSNPKKAFMTALSMEEKEIALMWYSSSSHQIGCYVRLKKKKHLLHILCMFD</sequence>
<dbReference type="EMBL" id="WIXE01019305">
    <property type="protein sequence ID" value="KAK5970137.1"/>
    <property type="molecule type" value="Genomic_DNA"/>
</dbReference>
<proteinExistence type="predicted"/>
<evidence type="ECO:0000313" key="1">
    <source>
        <dbReference type="EMBL" id="KAK5970137.1"/>
    </source>
</evidence>